<keyword evidence="1" id="KW-0472">Membrane</keyword>
<keyword evidence="1" id="KW-1133">Transmembrane helix</keyword>
<dbReference type="Proteomes" id="UP001177023">
    <property type="component" value="Unassembled WGS sequence"/>
</dbReference>
<feature type="non-terminal residue" evidence="2">
    <location>
        <position position="1"/>
    </location>
</feature>
<evidence type="ECO:0000313" key="2">
    <source>
        <dbReference type="EMBL" id="CAJ0567535.1"/>
    </source>
</evidence>
<gene>
    <name evidence="2" type="ORF">MSPICULIGERA_LOCUS6085</name>
</gene>
<name>A0AA36FU83_9BILA</name>
<organism evidence="2 3">
    <name type="scientific">Mesorhabditis spiculigera</name>
    <dbReference type="NCBI Taxonomy" id="96644"/>
    <lineage>
        <taxon>Eukaryota</taxon>
        <taxon>Metazoa</taxon>
        <taxon>Ecdysozoa</taxon>
        <taxon>Nematoda</taxon>
        <taxon>Chromadorea</taxon>
        <taxon>Rhabditida</taxon>
        <taxon>Rhabditina</taxon>
        <taxon>Rhabditomorpha</taxon>
        <taxon>Rhabditoidea</taxon>
        <taxon>Rhabditidae</taxon>
        <taxon>Mesorhabditinae</taxon>
        <taxon>Mesorhabditis</taxon>
    </lineage>
</organism>
<evidence type="ECO:0000313" key="3">
    <source>
        <dbReference type="Proteomes" id="UP001177023"/>
    </source>
</evidence>
<proteinExistence type="predicted"/>
<comment type="caution">
    <text evidence="2">The sequence shown here is derived from an EMBL/GenBank/DDBJ whole genome shotgun (WGS) entry which is preliminary data.</text>
</comment>
<sequence>MYATEDANGKDTYYPMALVSGAAVLTMFFSALGLMTFCIQAIYKALKTAENFGAKTKRMQRDLFRALMIQARLVARPRHRRENE</sequence>
<feature type="transmembrane region" description="Helical" evidence="1">
    <location>
        <begin position="12"/>
        <end position="37"/>
    </location>
</feature>
<dbReference type="Pfam" id="PF10326">
    <property type="entry name" value="7TM_GPCR_Str"/>
    <property type="match status" value="1"/>
</dbReference>
<protein>
    <submittedName>
        <fullName evidence="2">Uncharacterized protein</fullName>
    </submittedName>
</protein>
<keyword evidence="1" id="KW-0812">Transmembrane</keyword>
<evidence type="ECO:0000256" key="1">
    <source>
        <dbReference type="SAM" id="Phobius"/>
    </source>
</evidence>
<dbReference type="EMBL" id="CATQJA010001498">
    <property type="protein sequence ID" value="CAJ0567535.1"/>
    <property type="molecule type" value="Genomic_DNA"/>
</dbReference>
<dbReference type="InterPro" id="IPR019428">
    <property type="entry name" value="7TM_GPCR_serpentine_rcpt_Str"/>
</dbReference>
<keyword evidence="3" id="KW-1185">Reference proteome</keyword>
<accession>A0AA36FU83</accession>
<dbReference type="AlphaFoldDB" id="A0AA36FU83"/>
<reference evidence="2" key="1">
    <citation type="submission" date="2023-06" db="EMBL/GenBank/DDBJ databases">
        <authorList>
            <person name="Delattre M."/>
        </authorList>
    </citation>
    <scope>NUCLEOTIDE SEQUENCE</scope>
    <source>
        <strain evidence="2">AF72</strain>
    </source>
</reference>